<sequence length="37" mass="4174">MTMTVGFGKITNIKFGSVPEFLLDVEETKRENLGKRS</sequence>
<comment type="caution">
    <text evidence="1">The sequence shown here is derived from an EMBL/GenBank/DDBJ whole genome shotgun (WGS) entry which is preliminary data.</text>
</comment>
<evidence type="ECO:0000313" key="2">
    <source>
        <dbReference type="Proteomes" id="UP000282617"/>
    </source>
</evidence>
<gene>
    <name evidence="1" type="ORF">D8872_06115</name>
</gene>
<proteinExistence type="predicted"/>
<dbReference type="EMBL" id="RJNA01000008">
    <property type="protein sequence ID" value="RSI43306.1"/>
    <property type="molecule type" value="Genomic_DNA"/>
</dbReference>
<dbReference type="Proteomes" id="UP000282617">
    <property type="component" value="Unassembled WGS sequence"/>
</dbReference>
<accession>A0A3R9HEU8</accession>
<evidence type="ECO:0000313" key="1">
    <source>
        <dbReference type="EMBL" id="RSI43306.1"/>
    </source>
</evidence>
<organism evidence="1 2">
    <name type="scientific">Streptococcus cristatus</name>
    <dbReference type="NCBI Taxonomy" id="45634"/>
    <lineage>
        <taxon>Bacteria</taxon>
        <taxon>Bacillati</taxon>
        <taxon>Bacillota</taxon>
        <taxon>Bacilli</taxon>
        <taxon>Lactobacillales</taxon>
        <taxon>Streptococcaceae</taxon>
        <taxon>Streptococcus</taxon>
    </lineage>
</organism>
<reference evidence="1 2" key="1">
    <citation type="submission" date="2018-11" db="EMBL/GenBank/DDBJ databases">
        <title>Species Designations Belie Phenotypic and Genotypic Heterogeneity in Oral Streptococci.</title>
        <authorList>
            <person name="Velsko I."/>
        </authorList>
    </citation>
    <scope>NUCLEOTIDE SEQUENCE [LARGE SCALE GENOMIC DNA]</scope>
    <source>
        <strain evidence="1 2">BCC51</strain>
    </source>
</reference>
<dbReference type="AlphaFoldDB" id="A0A3R9HEU8"/>
<name>A0A3R9HEU8_STRCR</name>
<protein>
    <submittedName>
        <fullName evidence="1">Uncharacterized protein</fullName>
    </submittedName>
</protein>